<dbReference type="Pfam" id="PF04138">
    <property type="entry name" value="GtrA_DPMS_TM"/>
    <property type="match status" value="1"/>
</dbReference>
<dbReference type="AlphaFoldDB" id="A0A6N8HVA0"/>
<dbReference type="PANTHER" id="PTHR38459:SF1">
    <property type="entry name" value="PROPHAGE BACTOPRENOL-LINKED GLUCOSE TRANSLOCASE HOMOLOG"/>
    <property type="match status" value="1"/>
</dbReference>
<reference evidence="8 9" key="1">
    <citation type="submission" date="2019-09" db="EMBL/GenBank/DDBJ databases">
        <title>Genome sequence of Clostridium sp. EA1.</title>
        <authorList>
            <person name="Poehlein A."/>
            <person name="Bengelsdorf F.R."/>
            <person name="Daniel R."/>
        </authorList>
    </citation>
    <scope>NUCLEOTIDE SEQUENCE [LARGE SCALE GENOMIC DNA]</scope>
    <source>
        <strain evidence="8 9">EA1</strain>
    </source>
</reference>
<evidence type="ECO:0000313" key="8">
    <source>
        <dbReference type="EMBL" id="MVB09632.1"/>
    </source>
</evidence>
<dbReference type="EMBL" id="VWXL01000010">
    <property type="protein sequence ID" value="MVB09632.1"/>
    <property type="molecule type" value="Genomic_DNA"/>
</dbReference>
<comment type="subcellular location">
    <subcellularLocation>
        <location evidence="1">Membrane</location>
        <topology evidence="1">Multi-pass membrane protein</topology>
    </subcellularLocation>
</comment>
<evidence type="ECO:0000256" key="6">
    <source>
        <dbReference type="SAM" id="Phobius"/>
    </source>
</evidence>
<name>A0A6N8HVA0_9FIRM</name>
<feature type="transmembrane region" description="Helical" evidence="6">
    <location>
        <begin position="116"/>
        <end position="133"/>
    </location>
</feature>
<feature type="transmembrane region" description="Helical" evidence="6">
    <location>
        <begin position="48"/>
        <end position="65"/>
    </location>
</feature>
<dbReference type="RefSeq" id="WP_066645964.1">
    <property type="nucleotide sequence ID" value="NZ_VWXL01000010.1"/>
</dbReference>
<gene>
    <name evidence="8" type="ORF">CAFE_02930</name>
</gene>
<keyword evidence="5 6" id="KW-0472">Membrane</keyword>
<evidence type="ECO:0000313" key="9">
    <source>
        <dbReference type="Proteomes" id="UP000469440"/>
    </source>
</evidence>
<feature type="transmembrane region" description="Helical" evidence="6">
    <location>
        <begin position="86"/>
        <end position="104"/>
    </location>
</feature>
<evidence type="ECO:0000256" key="1">
    <source>
        <dbReference type="ARBA" id="ARBA00004141"/>
    </source>
</evidence>
<keyword evidence="3 6" id="KW-0812">Transmembrane</keyword>
<dbReference type="InterPro" id="IPR051401">
    <property type="entry name" value="GtrA_CellWall_Glycosyl"/>
</dbReference>
<sequence length="162" mass="18184">MLRKKYLKNMTQFISYLVVGGGATVVEWALFFLFVYPMKWDQNAGFTVAYLISTFVNMILGRLLTFRNASVVNQSNSAVRNFLKEAALIYLVAAVGCVLNLLFLNLFTDFFGMDSMTAKILTTGIMLIGNYLARKLGIYRKNTQTAAAPTHLDCKPEIDRKG</sequence>
<protein>
    <submittedName>
        <fullName evidence="8">GtrA-like protein</fullName>
    </submittedName>
</protein>
<evidence type="ECO:0000256" key="3">
    <source>
        <dbReference type="ARBA" id="ARBA00022692"/>
    </source>
</evidence>
<proteinExistence type="inferred from homology"/>
<evidence type="ECO:0000259" key="7">
    <source>
        <dbReference type="Pfam" id="PF04138"/>
    </source>
</evidence>
<organism evidence="8 9">
    <name type="scientific">Caproicibacter fermentans</name>
    <dbReference type="NCBI Taxonomy" id="2576756"/>
    <lineage>
        <taxon>Bacteria</taxon>
        <taxon>Bacillati</taxon>
        <taxon>Bacillota</taxon>
        <taxon>Clostridia</taxon>
        <taxon>Eubacteriales</taxon>
        <taxon>Acutalibacteraceae</taxon>
        <taxon>Caproicibacter</taxon>
    </lineage>
</organism>
<comment type="caution">
    <text evidence="8">The sequence shown here is derived from an EMBL/GenBank/DDBJ whole genome shotgun (WGS) entry which is preliminary data.</text>
</comment>
<keyword evidence="9" id="KW-1185">Reference proteome</keyword>
<feature type="transmembrane region" description="Helical" evidence="6">
    <location>
        <begin position="12"/>
        <end position="36"/>
    </location>
</feature>
<evidence type="ECO:0000256" key="4">
    <source>
        <dbReference type="ARBA" id="ARBA00022989"/>
    </source>
</evidence>
<evidence type="ECO:0000256" key="2">
    <source>
        <dbReference type="ARBA" id="ARBA00009399"/>
    </source>
</evidence>
<accession>A0A6N8HVA0</accession>
<dbReference type="OrthoDB" id="9807815at2"/>
<dbReference type="PANTHER" id="PTHR38459">
    <property type="entry name" value="PROPHAGE BACTOPRENOL-LINKED GLUCOSE TRANSLOCASE HOMOLOG"/>
    <property type="match status" value="1"/>
</dbReference>
<evidence type="ECO:0000256" key="5">
    <source>
        <dbReference type="ARBA" id="ARBA00023136"/>
    </source>
</evidence>
<dbReference type="InterPro" id="IPR007267">
    <property type="entry name" value="GtrA_DPMS_TM"/>
</dbReference>
<comment type="similarity">
    <text evidence="2">Belongs to the GtrA family.</text>
</comment>
<dbReference type="Proteomes" id="UP000469440">
    <property type="component" value="Unassembled WGS sequence"/>
</dbReference>
<dbReference type="GO" id="GO:0000271">
    <property type="term" value="P:polysaccharide biosynthetic process"/>
    <property type="evidence" value="ECO:0007669"/>
    <property type="project" value="InterPro"/>
</dbReference>
<feature type="domain" description="GtrA/DPMS transmembrane" evidence="7">
    <location>
        <begin position="16"/>
        <end position="136"/>
    </location>
</feature>
<dbReference type="GO" id="GO:0005886">
    <property type="term" value="C:plasma membrane"/>
    <property type="evidence" value="ECO:0007669"/>
    <property type="project" value="TreeGrafter"/>
</dbReference>
<keyword evidence="4 6" id="KW-1133">Transmembrane helix</keyword>